<protein>
    <recommendedName>
        <fullName evidence="3">HTH CENPB-type domain-containing protein</fullName>
    </recommendedName>
</protein>
<organism evidence="4 5">
    <name type="scientific">Penicillium desertorum</name>
    <dbReference type="NCBI Taxonomy" id="1303715"/>
    <lineage>
        <taxon>Eukaryota</taxon>
        <taxon>Fungi</taxon>
        <taxon>Dikarya</taxon>
        <taxon>Ascomycota</taxon>
        <taxon>Pezizomycotina</taxon>
        <taxon>Eurotiomycetes</taxon>
        <taxon>Eurotiomycetidae</taxon>
        <taxon>Eurotiales</taxon>
        <taxon>Aspergillaceae</taxon>
        <taxon>Penicillium</taxon>
    </lineage>
</organism>
<dbReference type="Pfam" id="PF03184">
    <property type="entry name" value="DDE_1"/>
    <property type="match status" value="1"/>
</dbReference>
<reference evidence="4" key="2">
    <citation type="journal article" date="2023" name="IMA Fungus">
        <title>Comparative genomic study of the Penicillium genus elucidates a diverse pangenome and 15 lateral gene transfer events.</title>
        <authorList>
            <person name="Petersen C."/>
            <person name="Sorensen T."/>
            <person name="Nielsen M.R."/>
            <person name="Sondergaard T.E."/>
            <person name="Sorensen J.L."/>
            <person name="Fitzpatrick D.A."/>
            <person name="Frisvad J.C."/>
            <person name="Nielsen K.L."/>
        </authorList>
    </citation>
    <scope>NUCLEOTIDE SEQUENCE</scope>
    <source>
        <strain evidence="4">IBT 17660</strain>
    </source>
</reference>
<accession>A0A9W9WEH1</accession>
<evidence type="ECO:0000256" key="1">
    <source>
        <dbReference type="ARBA" id="ARBA00023125"/>
    </source>
</evidence>
<dbReference type="EMBL" id="JAPWDO010000009">
    <property type="protein sequence ID" value="KAJ5456678.1"/>
    <property type="molecule type" value="Genomic_DNA"/>
</dbReference>
<evidence type="ECO:0000259" key="3">
    <source>
        <dbReference type="PROSITE" id="PS51253"/>
    </source>
</evidence>
<evidence type="ECO:0000313" key="4">
    <source>
        <dbReference type="EMBL" id="KAJ5456678.1"/>
    </source>
</evidence>
<dbReference type="PANTHER" id="PTHR19303">
    <property type="entry name" value="TRANSPOSON"/>
    <property type="match status" value="1"/>
</dbReference>
<dbReference type="InterPro" id="IPR050863">
    <property type="entry name" value="CenT-Element_Derived"/>
</dbReference>
<dbReference type="OrthoDB" id="4324149at2759"/>
<dbReference type="Pfam" id="PF03221">
    <property type="entry name" value="HTH_Tnp_Tc5"/>
    <property type="match status" value="1"/>
</dbReference>
<keyword evidence="1" id="KW-0238">DNA-binding</keyword>
<dbReference type="InterPro" id="IPR006600">
    <property type="entry name" value="HTH_CenpB_DNA-bd_dom"/>
</dbReference>
<dbReference type="GO" id="GO:0005634">
    <property type="term" value="C:nucleus"/>
    <property type="evidence" value="ECO:0007669"/>
    <property type="project" value="TreeGrafter"/>
</dbReference>
<comment type="caution">
    <text evidence="4">The sequence shown here is derived from an EMBL/GenBank/DDBJ whole genome shotgun (WGS) entry which is preliminary data.</text>
</comment>
<sequence length="385" mass="43905">MPRGSNSTIGRVSKASAPARSLNEPNIAALEREIAAPDDQVQHQLNSAAAHPARVAPNTLDEAQENTLIQWIRQVKELFSLPMRPLIVTSATQILNGDGNGEGNDATISNAWVDRFIKRLPDDLKPSKVRSVKKKRIDASDQETLEHWYGRLEAVIAELSPENIYNFDDTIFQIGQGKKPQMVVTRRDFAPYQNRTYCEWITTIECISANGWAADPFTVVQGDYYLDEWFTCERTPNEAVLMTNPSGRVDEQAACEWIKFFHRQTKDRTADDQPRLLLFSGQPQYLSFRFLQFCEQHRIIPFSFPPNIGHLMQPFDGTPFRDYKQYWRSQGFILSMIDDADEEKTAFFNGLPSIREKSFKPRVITDAFADRGIVPFNPSKIGQPL</sequence>
<dbReference type="InterPro" id="IPR004875">
    <property type="entry name" value="DDE_SF_endonuclease_dom"/>
</dbReference>
<evidence type="ECO:0000313" key="5">
    <source>
        <dbReference type="Proteomes" id="UP001147760"/>
    </source>
</evidence>
<feature type="region of interest" description="Disordered" evidence="2">
    <location>
        <begin position="1"/>
        <end position="20"/>
    </location>
</feature>
<name>A0A9W9WEH1_9EURO</name>
<dbReference type="GO" id="GO:0003677">
    <property type="term" value="F:DNA binding"/>
    <property type="evidence" value="ECO:0007669"/>
    <property type="project" value="UniProtKB-KW"/>
</dbReference>
<feature type="compositionally biased region" description="Polar residues" evidence="2">
    <location>
        <begin position="1"/>
        <end position="10"/>
    </location>
</feature>
<proteinExistence type="predicted"/>
<dbReference type="PROSITE" id="PS51253">
    <property type="entry name" value="HTH_CENPB"/>
    <property type="match status" value="1"/>
</dbReference>
<dbReference type="PANTHER" id="PTHR19303:SF74">
    <property type="entry name" value="POGO TRANSPOSABLE ELEMENT WITH KRAB DOMAIN"/>
    <property type="match status" value="1"/>
</dbReference>
<reference evidence="4" key="1">
    <citation type="submission" date="2022-12" db="EMBL/GenBank/DDBJ databases">
        <authorList>
            <person name="Petersen C."/>
        </authorList>
    </citation>
    <scope>NUCLEOTIDE SEQUENCE</scope>
    <source>
        <strain evidence="4">IBT 17660</strain>
    </source>
</reference>
<keyword evidence="5" id="KW-1185">Reference proteome</keyword>
<dbReference type="AlphaFoldDB" id="A0A9W9WEH1"/>
<feature type="domain" description="HTH CENPB-type" evidence="3">
    <location>
        <begin position="52"/>
        <end position="126"/>
    </location>
</feature>
<gene>
    <name evidence="4" type="ORF">N7530_011952</name>
</gene>
<evidence type="ECO:0000256" key="2">
    <source>
        <dbReference type="SAM" id="MobiDB-lite"/>
    </source>
</evidence>
<dbReference type="Proteomes" id="UP001147760">
    <property type="component" value="Unassembled WGS sequence"/>
</dbReference>